<dbReference type="Pfam" id="PF22580">
    <property type="entry name" value="KYNU_C"/>
    <property type="match status" value="1"/>
</dbReference>
<dbReference type="eggNOG" id="COG3844">
    <property type="taxonomic scope" value="Bacteria"/>
</dbReference>
<dbReference type="GeneID" id="78371880"/>
<evidence type="ECO:0000256" key="2">
    <source>
        <dbReference type="ARBA" id="ARBA00022801"/>
    </source>
</evidence>
<dbReference type="EMBL" id="JXUW01000003">
    <property type="protein sequence ID" value="KJE77820.1"/>
    <property type="molecule type" value="Genomic_DNA"/>
</dbReference>
<dbReference type="GO" id="GO:0005737">
    <property type="term" value="C:cytoplasm"/>
    <property type="evidence" value="ECO:0007669"/>
    <property type="project" value="UniProtKB-UniRule"/>
</dbReference>
<keyword evidence="1 5" id="KW-0662">Pyridine nucleotide biosynthesis</keyword>
<dbReference type="GO" id="GO:0097053">
    <property type="term" value="P:L-kynurenine catabolic process"/>
    <property type="evidence" value="ECO:0007669"/>
    <property type="project" value="UniProtKB-UniPathway"/>
</dbReference>
<comment type="pathway">
    <text evidence="5">Amino-acid degradation; L-kynurenine degradation; L-alanine and anthranilate from L-kynurenine: step 1/1.</text>
</comment>
<dbReference type="GO" id="GO:0009435">
    <property type="term" value="P:NAD+ biosynthetic process"/>
    <property type="evidence" value="ECO:0007669"/>
    <property type="project" value="UniProtKB-UniRule"/>
</dbReference>
<name>A0A0D8FX77_9ACTN</name>
<comment type="function">
    <text evidence="5">Catalyzes the cleavage of L-kynurenine (L-Kyn) and L-3-hydroxykynurenine (L-3OHKyn) into anthranilic acid (AA) and 3-hydroxyanthranilic acid (3-OHAA), respectively.</text>
</comment>
<dbReference type="Proteomes" id="UP000032336">
    <property type="component" value="Unassembled WGS sequence"/>
</dbReference>
<dbReference type="SUPFAM" id="SSF53383">
    <property type="entry name" value="PLP-dependent transferases"/>
    <property type="match status" value="1"/>
</dbReference>
<comment type="similarity">
    <text evidence="5">Belongs to the kynureninase family.</text>
</comment>
<dbReference type="PIRSF" id="PIRSF038800">
    <property type="entry name" value="KYNU"/>
    <property type="match status" value="1"/>
</dbReference>
<dbReference type="AlphaFoldDB" id="A0A0D8FX77"/>
<dbReference type="EC" id="3.7.1.3" evidence="4 5"/>
<sequence length="404" mass="43847">MSELSQQIDRLDQEDVLAEFCARFVPDVLGVNYLDGNSLGRLSHDARAAIVSTIDDEWGNELIRGWEHWTELSSQLGETLGSQLLGAAPGQVVVSDSTSVNLYKAILSALSLLPDRKVLVADINDFPTDRFILEGIAASNGLELRLIASSMNEPVGPDEFAPYLDDDVAVVVMSQVNYRSGALNDLARLAYVTHSVGALLVADLSHSVGAVPIALDADDVDFAVGCTYKYVNGGPGSPAFLYARERLQSELTQPIWGWFSAADQFQMGLRYEPVPGIGRFLVGTPPVLQLAALKGALGVVCDAGIERIRQKSVIQTELAIELFDAHLAPQGFRLASPRDPAKRGGHVTFEHSEALSFSSSLFSDHRVLVDYRVPNRIRFAPSPLYTSFAQVYEGVMALSKLAAR</sequence>
<dbReference type="InterPro" id="IPR015421">
    <property type="entry name" value="PyrdxlP-dep_Trfase_major"/>
</dbReference>
<dbReference type="GO" id="GO:0043420">
    <property type="term" value="P:anthranilate metabolic process"/>
    <property type="evidence" value="ECO:0007669"/>
    <property type="project" value="TreeGrafter"/>
</dbReference>
<dbReference type="GO" id="GO:0030429">
    <property type="term" value="F:kynureninase activity"/>
    <property type="evidence" value="ECO:0007669"/>
    <property type="project" value="UniProtKB-UniRule"/>
</dbReference>
<comment type="pathway">
    <text evidence="5">Cofactor biosynthesis; NAD(+) biosynthesis; quinolinate from L-kynurenine: step 2/3.</text>
</comment>
<dbReference type="UniPathway" id="UPA00253">
    <property type="reaction ID" value="UER00329"/>
</dbReference>
<dbReference type="RefSeq" id="WP_035389545.1">
    <property type="nucleotide sequence ID" value="NZ_JQKF01000013.1"/>
</dbReference>
<comment type="subunit">
    <text evidence="5">Homodimer.</text>
</comment>
<dbReference type="PANTHER" id="PTHR14084:SF0">
    <property type="entry name" value="KYNURENINASE"/>
    <property type="match status" value="1"/>
</dbReference>
<dbReference type="Gene3D" id="3.40.640.10">
    <property type="entry name" value="Type I PLP-dependent aspartate aminotransferase-like (Major domain)"/>
    <property type="match status" value="1"/>
</dbReference>
<comment type="caution">
    <text evidence="6">The sequence shown here is derived from an EMBL/GenBank/DDBJ whole genome shotgun (WGS) entry which is preliminary data.</text>
</comment>
<evidence type="ECO:0000256" key="4">
    <source>
        <dbReference type="NCBIfam" id="TIGR01814"/>
    </source>
</evidence>
<dbReference type="OrthoDB" id="9812626at2"/>
<dbReference type="STRING" id="1121877.FEAC_05690"/>
<evidence type="ECO:0000313" key="6">
    <source>
        <dbReference type="EMBL" id="KJE77820.1"/>
    </source>
</evidence>
<dbReference type="UniPathway" id="UPA00334">
    <property type="reaction ID" value="UER00455"/>
</dbReference>
<proteinExistence type="inferred from homology"/>
<dbReference type="GO" id="GO:0019441">
    <property type="term" value="P:L-tryptophan catabolic process to kynurenine"/>
    <property type="evidence" value="ECO:0007669"/>
    <property type="project" value="TreeGrafter"/>
</dbReference>
<gene>
    <name evidence="6" type="primary">kynU</name>
    <name evidence="6" type="ORF">FEAC_05690</name>
</gene>
<accession>A0A0D8FX77</accession>
<protein>
    <recommendedName>
        <fullName evidence="4 5">Kynureninase</fullName>
        <ecNumber evidence="4 5">3.7.1.3</ecNumber>
    </recommendedName>
</protein>
<comment type="catalytic activity">
    <reaction evidence="5">
        <text>3-hydroxy-L-kynurenine + H2O = 3-hydroxyanthranilate + L-alanine + H(+)</text>
        <dbReference type="Rhea" id="RHEA:25143"/>
        <dbReference type="ChEBI" id="CHEBI:15377"/>
        <dbReference type="ChEBI" id="CHEBI:15378"/>
        <dbReference type="ChEBI" id="CHEBI:36559"/>
        <dbReference type="ChEBI" id="CHEBI:57972"/>
        <dbReference type="ChEBI" id="CHEBI:58125"/>
        <dbReference type="EC" id="3.7.1.3"/>
    </reaction>
</comment>
<keyword evidence="2 5" id="KW-0378">Hydrolase</keyword>
<dbReference type="InterPro" id="IPR010111">
    <property type="entry name" value="Kynureninase"/>
</dbReference>
<dbReference type="Gene3D" id="3.90.1150.10">
    <property type="entry name" value="Aspartate Aminotransferase, domain 1"/>
    <property type="match status" value="1"/>
</dbReference>
<comment type="cofactor">
    <cofactor evidence="5">
        <name>pyridoxal 5'-phosphate</name>
        <dbReference type="ChEBI" id="CHEBI:597326"/>
    </cofactor>
</comment>
<dbReference type="PANTHER" id="PTHR14084">
    <property type="entry name" value="KYNURENINASE"/>
    <property type="match status" value="1"/>
</dbReference>
<organism evidence="6 7">
    <name type="scientific">Ferrimicrobium acidiphilum DSM 19497</name>
    <dbReference type="NCBI Taxonomy" id="1121877"/>
    <lineage>
        <taxon>Bacteria</taxon>
        <taxon>Bacillati</taxon>
        <taxon>Actinomycetota</taxon>
        <taxon>Acidimicrobiia</taxon>
        <taxon>Acidimicrobiales</taxon>
        <taxon>Acidimicrobiaceae</taxon>
        <taxon>Ferrimicrobium</taxon>
    </lineage>
</organism>
<dbReference type="PATRIC" id="fig|1121877.4.peg.611"/>
<comment type="catalytic activity">
    <reaction evidence="5">
        <text>L-kynurenine + H2O = anthranilate + L-alanine + H(+)</text>
        <dbReference type="Rhea" id="RHEA:16813"/>
        <dbReference type="ChEBI" id="CHEBI:15377"/>
        <dbReference type="ChEBI" id="CHEBI:15378"/>
        <dbReference type="ChEBI" id="CHEBI:16567"/>
        <dbReference type="ChEBI" id="CHEBI:57959"/>
        <dbReference type="ChEBI" id="CHEBI:57972"/>
        <dbReference type="EC" id="3.7.1.3"/>
    </reaction>
</comment>
<evidence type="ECO:0000256" key="1">
    <source>
        <dbReference type="ARBA" id="ARBA00022642"/>
    </source>
</evidence>
<reference evidence="6 7" key="1">
    <citation type="submission" date="2015-01" db="EMBL/GenBank/DDBJ databases">
        <title>Draft genome of the acidophilic iron oxidizer Ferrimicrobium acidiphilum strain T23.</title>
        <authorList>
            <person name="Poehlein A."/>
            <person name="Eisen S."/>
            <person name="Schloemann M."/>
            <person name="Johnson B.D."/>
            <person name="Daniel R."/>
            <person name="Muehling M."/>
        </authorList>
    </citation>
    <scope>NUCLEOTIDE SEQUENCE [LARGE SCALE GENOMIC DNA]</scope>
    <source>
        <strain evidence="6 7">T23</strain>
    </source>
</reference>
<dbReference type="GO" id="GO:0030170">
    <property type="term" value="F:pyridoxal phosphate binding"/>
    <property type="evidence" value="ECO:0007669"/>
    <property type="project" value="UniProtKB-UniRule"/>
</dbReference>
<evidence type="ECO:0000256" key="3">
    <source>
        <dbReference type="ARBA" id="ARBA00022898"/>
    </source>
</evidence>
<evidence type="ECO:0000256" key="5">
    <source>
        <dbReference type="PIRNR" id="PIRNR038800"/>
    </source>
</evidence>
<dbReference type="NCBIfam" id="TIGR01814">
    <property type="entry name" value="kynureninase"/>
    <property type="match status" value="1"/>
</dbReference>
<keyword evidence="3 5" id="KW-0663">Pyridoxal phosphate</keyword>
<dbReference type="InterPro" id="IPR015422">
    <property type="entry name" value="PyrdxlP-dep_Trfase_small"/>
</dbReference>
<evidence type="ECO:0000313" key="7">
    <source>
        <dbReference type="Proteomes" id="UP000032336"/>
    </source>
</evidence>
<dbReference type="InterPro" id="IPR015424">
    <property type="entry name" value="PyrdxlP-dep_Trfase"/>
</dbReference>
<keyword evidence="7" id="KW-1185">Reference proteome</keyword>